<comment type="caution">
    <text evidence="1">The sequence shown here is derived from an EMBL/GenBank/DDBJ whole genome shotgun (WGS) entry which is preliminary data.</text>
</comment>
<organism evidence="1 2">
    <name type="scientific">Solanum commersonii</name>
    <name type="common">Commerson's wild potato</name>
    <name type="synonym">Commerson's nightshade</name>
    <dbReference type="NCBI Taxonomy" id="4109"/>
    <lineage>
        <taxon>Eukaryota</taxon>
        <taxon>Viridiplantae</taxon>
        <taxon>Streptophyta</taxon>
        <taxon>Embryophyta</taxon>
        <taxon>Tracheophyta</taxon>
        <taxon>Spermatophyta</taxon>
        <taxon>Magnoliopsida</taxon>
        <taxon>eudicotyledons</taxon>
        <taxon>Gunneridae</taxon>
        <taxon>Pentapetalae</taxon>
        <taxon>asterids</taxon>
        <taxon>lamiids</taxon>
        <taxon>Solanales</taxon>
        <taxon>Solanaceae</taxon>
        <taxon>Solanoideae</taxon>
        <taxon>Solaneae</taxon>
        <taxon>Solanum</taxon>
    </lineage>
</organism>
<dbReference type="Proteomes" id="UP000824120">
    <property type="component" value="Chromosome 2"/>
</dbReference>
<proteinExistence type="predicted"/>
<dbReference type="AlphaFoldDB" id="A0A9J6ADI3"/>
<dbReference type="EMBL" id="JACXVP010000002">
    <property type="protein sequence ID" value="KAG5622007.1"/>
    <property type="molecule type" value="Genomic_DNA"/>
</dbReference>
<evidence type="ECO:0000313" key="2">
    <source>
        <dbReference type="Proteomes" id="UP000824120"/>
    </source>
</evidence>
<protein>
    <submittedName>
        <fullName evidence="1">Uncharacterized protein</fullName>
    </submittedName>
</protein>
<accession>A0A9J6ADI3</accession>
<evidence type="ECO:0000313" key="1">
    <source>
        <dbReference type="EMBL" id="KAG5622007.1"/>
    </source>
</evidence>
<keyword evidence="2" id="KW-1185">Reference proteome</keyword>
<name>A0A9J6ADI3_SOLCO</name>
<reference evidence="1 2" key="1">
    <citation type="submission" date="2020-09" db="EMBL/GenBank/DDBJ databases">
        <title>De no assembly of potato wild relative species, Solanum commersonii.</title>
        <authorList>
            <person name="Cho K."/>
        </authorList>
    </citation>
    <scope>NUCLEOTIDE SEQUENCE [LARGE SCALE GENOMIC DNA]</scope>
    <source>
        <strain evidence="1">LZ3.2</strain>
        <tissue evidence="1">Leaf</tissue>
    </source>
</reference>
<sequence length="65" mass="7000">MVWFLAKVMWYHPGFWCPVVHIGFTSGNEAGAVGPLLLVISREHGSISGSCGKRGVHLMTAGCRS</sequence>
<gene>
    <name evidence="1" type="ORF">H5410_007225</name>
</gene>